<protein>
    <recommendedName>
        <fullName evidence="2">non-specific serine/threonine protein kinase</fullName>
        <ecNumber evidence="2">2.7.11.1</ecNumber>
    </recommendedName>
</protein>
<organism evidence="16 17">
    <name type="scientific">Melanocharis versteri</name>
    <name type="common">Fan-tailed berrypecker</name>
    <dbReference type="NCBI Taxonomy" id="254552"/>
    <lineage>
        <taxon>Eukaryota</taxon>
        <taxon>Metazoa</taxon>
        <taxon>Chordata</taxon>
        <taxon>Craniata</taxon>
        <taxon>Vertebrata</taxon>
        <taxon>Euteleostomi</taxon>
        <taxon>Archelosauria</taxon>
        <taxon>Archosauria</taxon>
        <taxon>Dinosauria</taxon>
        <taxon>Saurischia</taxon>
        <taxon>Theropoda</taxon>
        <taxon>Coelurosauria</taxon>
        <taxon>Aves</taxon>
        <taxon>Neognathae</taxon>
        <taxon>Neoaves</taxon>
        <taxon>Telluraves</taxon>
        <taxon>Australaves</taxon>
        <taxon>Passeriformes</taxon>
        <taxon>Passeroidea</taxon>
        <taxon>Melanocharitidae</taxon>
        <taxon>Melanocharis</taxon>
    </lineage>
</organism>
<keyword evidence="6" id="KW-0808">Transferase</keyword>
<dbReference type="AlphaFoldDB" id="A0A7K7ZPQ0"/>
<evidence type="ECO:0000256" key="5">
    <source>
        <dbReference type="ARBA" id="ARBA00022553"/>
    </source>
</evidence>
<feature type="compositionally biased region" description="Polar residues" evidence="14">
    <location>
        <begin position="1061"/>
        <end position="1074"/>
    </location>
</feature>
<dbReference type="CDD" id="cd14129">
    <property type="entry name" value="STKc_TTBK2"/>
    <property type="match status" value="1"/>
</dbReference>
<dbReference type="PROSITE" id="PS00107">
    <property type="entry name" value="PROTEIN_KINASE_ATP"/>
    <property type="match status" value="1"/>
</dbReference>
<keyword evidence="17" id="KW-1185">Reference proteome</keyword>
<evidence type="ECO:0000256" key="14">
    <source>
        <dbReference type="SAM" id="MobiDB-lite"/>
    </source>
</evidence>
<feature type="binding site" evidence="13">
    <location>
        <position position="50"/>
    </location>
    <ligand>
        <name>ATP</name>
        <dbReference type="ChEBI" id="CHEBI:30616"/>
    </ligand>
</feature>
<feature type="compositionally biased region" description="Low complexity" evidence="14">
    <location>
        <begin position="1041"/>
        <end position="1050"/>
    </location>
</feature>
<keyword evidence="4" id="KW-0723">Serine/threonine-protein kinase</keyword>
<dbReference type="Gene3D" id="1.10.510.10">
    <property type="entry name" value="Transferase(Phosphotransferase) domain 1"/>
    <property type="match status" value="1"/>
</dbReference>
<evidence type="ECO:0000256" key="10">
    <source>
        <dbReference type="ARBA" id="ARBA00047899"/>
    </source>
</evidence>
<dbReference type="SMART" id="SM00220">
    <property type="entry name" value="S_TKc"/>
    <property type="match status" value="1"/>
</dbReference>
<feature type="compositionally biased region" description="Low complexity" evidence="14">
    <location>
        <begin position="1190"/>
        <end position="1205"/>
    </location>
</feature>
<evidence type="ECO:0000256" key="7">
    <source>
        <dbReference type="ARBA" id="ARBA00022741"/>
    </source>
</evidence>
<evidence type="ECO:0000313" key="16">
    <source>
        <dbReference type="EMBL" id="NXA91599.1"/>
    </source>
</evidence>
<keyword evidence="5" id="KW-0597">Phosphoprotein</keyword>
<keyword evidence="3" id="KW-0963">Cytoplasm</keyword>
<dbReference type="FunFam" id="3.30.200.20:FF:000358">
    <property type="entry name" value="Tau tubulin kinase 2b"/>
    <property type="match status" value="1"/>
</dbReference>
<feature type="compositionally biased region" description="Polar residues" evidence="14">
    <location>
        <begin position="803"/>
        <end position="814"/>
    </location>
</feature>
<evidence type="ECO:0000256" key="6">
    <source>
        <dbReference type="ARBA" id="ARBA00022679"/>
    </source>
</evidence>
<feature type="region of interest" description="Disordered" evidence="14">
    <location>
        <begin position="1117"/>
        <end position="1248"/>
    </location>
</feature>
<feature type="compositionally biased region" description="Low complexity" evidence="14">
    <location>
        <begin position="1147"/>
        <end position="1173"/>
    </location>
</feature>
<dbReference type="InterPro" id="IPR050235">
    <property type="entry name" value="CK1_Ser-Thr_kinase"/>
</dbReference>
<feature type="region of interest" description="Disordered" evidence="14">
    <location>
        <begin position="1035"/>
        <end position="1090"/>
    </location>
</feature>
<evidence type="ECO:0000313" key="17">
    <source>
        <dbReference type="Proteomes" id="UP000538725"/>
    </source>
</evidence>
<dbReference type="PROSITE" id="PS50011">
    <property type="entry name" value="PROTEIN_KINASE_DOM"/>
    <property type="match status" value="1"/>
</dbReference>
<feature type="non-terminal residue" evidence="16">
    <location>
        <position position="1248"/>
    </location>
</feature>
<feature type="non-terminal residue" evidence="16">
    <location>
        <position position="1"/>
    </location>
</feature>
<evidence type="ECO:0000256" key="4">
    <source>
        <dbReference type="ARBA" id="ARBA00022527"/>
    </source>
</evidence>
<dbReference type="SUPFAM" id="SSF56112">
    <property type="entry name" value="Protein kinase-like (PK-like)"/>
    <property type="match status" value="1"/>
</dbReference>
<feature type="region of interest" description="Disordered" evidence="14">
    <location>
        <begin position="694"/>
        <end position="720"/>
    </location>
</feature>
<evidence type="ECO:0000256" key="12">
    <source>
        <dbReference type="ARBA" id="ARBA00061588"/>
    </source>
</evidence>
<dbReference type="FunFam" id="1.10.510.10:FF:000167">
    <property type="entry name" value="Tau tubulin kinase 1"/>
    <property type="match status" value="1"/>
</dbReference>
<proteinExistence type="inferred from homology"/>
<keyword evidence="8 16" id="KW-0418">Kinase</keyword>
<dbReference type="PANTHER" id="PTHR11909">
    <property type="entry name" value="CASEIN KINASE-RELATED"/>
    <property type="match status" value="1"/>
</dbReference>
<dbReference type="EC" id="2.7.11.1" evidence="2"/>
<comment type="similarity">
    <text evidence="12">Belongs to the protein kinase superfamily. CK1 Ser/Thr protein kinase family.</text>
</comment>
<comment type="catalytic activity">
    <reaction evidence="11">
        <text>L-seryl-[protein] + ATP = O-phospho-L-seryl-[protein] + ADP + H(+)</text>
        <dbReference type="Rhea" id="RHEA:17989"/>
        <dbReference type="Rhea" id="RHEA-COMP:9863"/>
        <dbReference type="Rhea" id="RHEA-COMP:11604"/>
        <dbReference type="ChEBI" id="CHEBI:15378"/>
        <dbReference type="ChEBI" id="CHEBI:29999"/>
        <dbReference type="ChEBI" id="CHEBI:30616"/>
        <dbReference type="ChEBI" id="CHEBI:83421"/>
        <dbReference type="ChEBI" id="CHEBI:456216"/>
        <dbReference type="EC" id="2.7.11.1"/>
    </reaction>
</comment>
<name>A0A7K7ZPQ0_9PASE</name>
<dbReference type="GO" id="GO:0015630">
    <property type="term" value="C:microtubule cytoskeleton"/>
    <property type="evidence" value="ECO:0007669"/>
    <property type="project" value="UniProtKB-ARBA"/>
</dbReference>
<feature type="compositionally biased region" description="Low complexity" evidence="14">
    <location>
        <begin position="1233"/>
        <end position="1248"/>
    </location>
</feature>
<feature type="compositionally biased region" description="Polar residues" evidence="14">
    <location>
        <begin position="701"/>
        <end position="714"/>
    </location>
</feature>
<reference evidence="16 17" key="1">
    <citation type="submission" date="2019-09" db="EMBL/GenBank/DDBJ databases">
        <title>Bird 10,000 Genomes (B10K) Project - Family phase.</title>
        <authorList>
            <person name="Zhang G."/>
        </authorList>
    </citation>
    <scope>NUCLEOTIDE SEQUENCE [LARGE SCALE GENOMIC DNA]</scope>
    <source>
        <strain evidence="16">B10K-DU-029-37</strain>
        <tissue evidence="16">Liver</tissue>
    </source>
</reference>
<evidence type="ECO:0000256" key="9">
    <source>
        <dbReference type="ARBA" id="ARBA00022840"/>
    </source>
</evidence>
<dbReference type="Pfam" id="PF00069">
    <property type="entry name" value="Pkinase"/>
    <property type="match status" value="1"/>
</dbReference>
<feature type="region of interest" description="Disordered" evidence="14">
    <location>
        <begin position="803"/>
        <end position="833"/>
    </location>
</feature>
<accession>A0A7K7ZPQ0</accession>
<sequence length="1248" mass="137470">MSGGGDQPDILSVGILVKERWKVLRKIGGGGFGEIYDALDLLTRENVALKVESAQQPKQVLKMEVAVLKKLQGKDHVCRFIGCGRNDRFNYVVMQLQGRNLADLRRSQSRGTFTISTTLRLGKQILESIESIHSVGFLHRDIKPSNFAMGRFPSTCRKCFMLDFGLARQFTNSCGDVRPPRAVAGFRGTVRYASINAHRNREMGRHDDLWSLFYMLVEFVVGQLPWRKIKDKEQVGSIKERYEHRLMLKHLPQEFNVFLDHISSLDYFTKPDYQLLMSVFDNSMKTFGVIESDPFDWEKSGTDGSLTTTTTSTTPQLHTRLTPAAIGIANATPIPGDLLRENTDEVFPDEQLSDGENVIPVGVSPEKLPGSPGHQRPQEKDVWEEMDANRNKIKLGICKAATEEENSHGPGNGMLNAPSLGSPIRVRSETTQLDRDVPLVRKLRSIHSFELEKRMTLESKPDTDKFLETCLEKKQKDLNVAETPVAALPPLSQKTSVPAPVTARTDHVWHYDEEYLPDASKPVSANSPDHADGVMSNGFVAVNLSSCRQEVDSKEWVIIDKERDLQDFRTNEALGHKMTGSPSDEEPEVLQVLEESPPEEQCREGGWAGNNVHAKNQTSGVEFVLDMECHPAASEQLTDKLELLSGAAGQLLAATPTSPMEAQAEGALTPITIPRPSVASTQSASESFHYGHQLERREQDGQSVEHTVELSSPKESLPGLVGTEDALPASASRPDLMLNISQEVLDREGLVKESVSVLDCGQKDLPEHNGIQEEKELGNIPVEEAGEEGLPVVSEDAIEMLSKEQNSSLPGNSKSAEEDPLTNTEAAQESKSRPVCLVPNQDEVLKSIAPRTSELSPSRLNNAHVNRQASKIATIQENGFHSDKEEVHSQDLKCHQVALTTFLQQENKKEKNAPRNGELLHCISENENSYRSKKDSVKSSFVFRQSRIPVLAQEIDSMSDSSSVSAKEKLLLKKAHQTDLVKLLMEKRQLKSFLGDLSSASDKSLEEKMAAAPVPFSEDDVLASFSRLTLDSHFSKQNEDSSLSPSSPQSRKSKIPRPVSWATTDQVNSSSSAQFFPRPPPGKPPTRPGVEARLRRYRVLGSSSSDSDLISRLAQILQNGSQRPRSSTQCKSPGSPHSPKTPPKSPVIPRRSPSASPRSSSLPRTASSSPSRAGRSHHDQRSSSPHLGRSKSPPSHSGSSSSRRSCQQEHCCNKPSKNGLKGSGSSFHHSPNTKTSTGKSKSTTKLSR</sequence>
<keyword evidence="7 13" id="KW-0547">Nucleotide-binding</keyword>
<evidence type="ECO:0000256" key="2">
    <source>
        <dbReference type="ARBA" id="ARBA00012513"/>
    </source>
</evidence>
<dbReference type="GO" id="GO:0004674">
    <property type="term" value="F:protein serine/threonine kinase activity"/>
    <property type="evidence" value="ECO:0007669"/>
    <property type="project" value="UniProtKB-KW"/>
</dbReference>
<dbReference type="EMBL" id="VZTG01005281">
    <property type="protein sequence ID" value="NXA91599.1"/>
    <property type="molecule type" value="Genomic_DNA"/>
</dbReference>
<evidence type="ECO:0000256" key="3">
    <source>
        <dbReference type="ARBA" id="ARBA00022490"/>
    </source>
</evidence>
<feature type="compositionally biased region" description="Polar residues" evidence="14">
    <location>
        <begin position="1117"/>
        <end position="1130"/>
    </location>
</feature>
<keyword evidence="9 13" id="KW-0067">ATP-binding</keyword>
<comment type="subcellular location">
    <subcellularLocation>
        <location evidence="1">Cytoplasm</location>
    </subcellularLocation>
</comment>
<dbReference type="GO" id="GO:0005524">
    <property type="term" value="F:ATP binding"/>
    <property type="evidence" value="ECO:0007669"/>
    <property type="project" value="UniProtKB-UniRule"/>
</dbReference>
<evidence type="ECO:0000256" key="8">
    <source>
        <dbReference type="ARBA" id="ARBA00022777"/>
    </source>
</evidence>
<feature type="compositionally biased region" description="Pro residues" evidence="14">
    <location>
        <begin position="1077"/>
        <end position="1087"/>
    </location>
</feature>
<evidence type="ECO:0000259" key="15">
    <source>
        <dbReference type="PROSITE" id="PS50011"/>
    </source>
</evidence>
<dbReference type="GO" id="GO:0005737">
    <property type="term" value="C:cytoplasm"/>
    <property type="evidence" value="ECO:0007669"/>
    <property type="project" value="UniProtKB-SubCell"/>
</dbReference>
<dbReference type="InterPro" id="IPR017441">
    <property type="entry name" value="Protein_kinase_ATP_BS"/>
</dbReference>
<dbReference type="InterPro" id="IPR011009">
    <property type="entry name" value="Kinase-like_dom_sf"/>
</dbReference>
<gene>
    <name evidence="16" type="primary">Ttbk2</name>
    <name evidence="16" type="ORF">MELVER_R13626</name>
</gene>
<dbReference type="InterPro" id="IPR000719">
    <property type="entry name" value="Prot_kinase_dom"/>
</dbReference>
<feature type="compositionally biased region" description="Polar residues" evidence="14">
    <location>
        <begin position="1223"/>
        <end position="1232"/>
    </location>
</feature>
<feature type="domain" description="Protein kinase" evidence="15">
    <location>
        <begin position="21"/>
        <end position="287"/>
    </location>
</feature>
<evidence type="ECO:0000256" key="13">
    <source>
        <dbReference type="PROSITE-ProRule" id="PRU10141"/>
    </source>
</evidence>
<evidence type="ECO:0000256" key="11">
    <source>
        <dbReference type="ARBA" id="ARBA00048679"/>
    </source>
</evidence>
<comment type="catalytic activity">
    <reaction evidence="10">
        <text>L-threonyl-[protein] + ATP = O-phospho-L-threonyl-[protein] + ADP + H(+)</text>
        <dbReference type="Rhea" id="RHEA:46608"/>
        <dbReference type="Rhea" id="RHEA-COMP:11060"/>
        <dbReference type="Rhea" id="RHEA-COMP:11605"/>
        <dbReference type="ChEBI" id="CHEBI:15378"/>
        <dbReference type="ChEBI" id="CHEBI:30013"/>
        <dbReference type="ChEBI" id="CHEBI:30616"/>
        <dbReference type="ChEBI" id="CHEBI:61977"/>
        <dbReference type="ChEBI" id="CHEBI:456216"/>
        <dbReference type="EC" id="2.7.11.1"/>
    </reaction>
</comment>
<dbReference type="Proteomes" id="UP000538725">
    <property type="component" value="Unassembled WGS sequence"/>
</dbReference>
<comment type="caution">
    <text evidence="16">The sequence shown here is derived from an EMBL/GenBank/DDBJ whole genome shotgun (WGS) entry which is preliminary data.</text>
</comment>
<dbReference type="InterPro" id="IPR047915">
    <property type="entry name" value="TTBK2_STKc"/>
</dbReference>
<evidence type="ECO:0000256" key="1">
    <source>
        <dbReference type="ARBA" id="ARBA00004496"/>
    </source>
</evidence>